<dbReference type="Pfam" id="PF02234">
    <property type="entry name" value="CDI"/>
    <property type="match status" value="1"/>
</dbReference>
<dbReference type="GO" id="GO:0005654">
    <property type="term" value="C:nucleoplasm"/>
    <property type="evidence" value="ECO:0007669"/>
    <property type="project" value="UniProtKB-SubCell"/>
</dbReference>
<dbReference type="PIRSF" id="PIRSF017811">
    <property type="entry name" value="CDK_inhib_pln"/>
    <property type="match status" value="1"/>
</dbReference>
<evidence type="ECO:0000259" key="6">
    <source>
        <dbReference type="Pfam" id="PF02234"/>
    </source>
</evidence>
<protein>
    <submittedName>
        <fullName evidence="7">Cyclin-dependent kinase inhibitor 3</fullName>
    </submittedName>
</protein>
<dbReference type="GO" id="GO:0004861">
    <property type="term" value="F:cyclin-dependent protein serine/threonine kinase inhibitor activity"/>
    <property type="evidence" value="ECO:0007669"/>
    <property type="project" value="InterPro"/>
</dbReference>
<feature type="domain" description="Cyclin-dependent kinase inhibitor" evidence="6">
    <location>
        <begin position="210"/>
        <end position="253"/>
    </location>
</feature>
<organism evidence="7 8">
    <name type="scientific">Dorcoceras hygrometricum</name>
    <dbReference type="NCBI Taxonomy" id="472368"/>
    <lineage>
        <taxon>Eukaryota</taxon>
        <taxon>Viridiplantae</taxon>
        <taxon>Streptophyta</taxon>
        <taxon>Embryophyta</taxon>
        <taxon>Tracheophyta</taxon>
        <taxon>Spermatophyta</taxon>
        <taxon>Magnoliopsida</taxon>
        <taxon>eudicotyledons</taxon>
        <taxon>Gunneridae</taxon>
        <taxon>Pentapetalae</taxon>
        <taxon>asterids</taxon>
        <taxon>lamiids</taxon>
        <taxon>Lamiales</taxon>
        <taxon>Gesneriaceae</taxon>
        <taxon>Didymocarpoideae</taxon>
        <taxon>Trichosporeae</taxon>
        <taxon>Loxocarpinae</taxon>
        <taxon>Dorcoceras</taxon>
    </lineage>
</organism>
<evidence type="ECO:0000256" key="3">
    <source>
        <dbReference type="ARBA" id="ARBA00023013"/>
    </source>
</evidence>
<name>A0A2Z7CHW5_9LAMI</name>
<dbReference type="AlphaFoldDB" id="A0A2Z7CHW5"/>
<proteinExistence type="inferred from homology"/>
<feature type="region of interest" description="Disordered" evidence="5">
    <location>
        <begin position="1"/>
        <end position="25"/>
    </location>
</feature>
<dbReference type="PANTHER" id="PTHR46776">
    <property type="entry name" value="CYCLIN-DEPENDENT KINASE INHIBITOR 4-RELATED"/>
    <property type="match status" value="1"/>
</dbReference>
<dbReference type="EMBL" id="KQ997030">
    <property type="protein sequence ID" value="KZV44356.1"/>
    <property type="molecule type" value="Genomic_DNA"/>
</dbReference>
<evidence type="ECO:0000256" key="2">
    <source>
        <dbReference type="ARBA" id="ARBA00010274"/>
    </source>
</evidence>
<evidence type="ECO:0000313" key="7">
    <source>
        <dbReference type="EMBL" id="KZV44356.1"/>
    </source>
</evidence>
<dbReference type="Gene3D" id="4.10.365.10">
    <property type="entry name" value="p27"/>
    <property type="match status" value="1"/>
</dbReference>
<sequence>MGKYMKKSKTPGEVGVVDASQSTGVRTRAKTLALRRLRSSEASTPSKGDLGYLELRSRRLVRRPPLLGKYMQSSGLVSFANDSSGFATGECGGFGSREGCSGSGYGLKSGSVGPGKGEDACLVRKMKSSRGVGSGDLGIDVSFGENNSESEDWNRHTYTFFELLQSDKENTPCSCIKVADSSTIPGSTMKQTSFAPATNQRAHSALSVDMPTTDEIEEFFAREEQLWQHLFTEKYNFDVVNDLPLPGRYEWVKKSP</sequence>
<evidence type="ECO:0000313" key="8">
    <source>
        <dbReference type="Proteomes" id="UP000250235"/>
    </source>
</evidence>
<keyword evidence="4" id="KW-0131">Cell cycle</keyword>
<dbReference type="Proteomes" id="UP000250235">
    <property type="component" value="Unassembled WGS sequence"/>
</dbReference>
<accession>A0A2Z7CHW5</accession>
<comment type="subcellular location">
    <subcellularLocation>
        <location evidence="1">Nucleus</location>
        <location evidence="1">Nucleoplasm</location>
    </subcellularLocation>
</comment>
<dbReference type="InterPro" id="IPR003175">
    <property type="entry name" value="CDI_dom"/>
</dbReference>
<gene>
    <name evidence="7" type="ORF">F511_26438</name>
</gene>
<evidence type="ECO:0000256" key="4">
    <source>
        <dbReference type="ARBA" id="ARBA00023306"/>
    </source>
</evidence>
<dbReference type="InterPro" id="IPR044275">
    <property type="entry name" value="KRP"/>
</dbReference>
<dbReference type="GO" id="GO:0051726">
    <property type="term" value="P:regulation of cell cycle"/>
    <property type="evidence" value="ECO:0007669"/>
    <property type="project" value="InterPro"/>
</dbReference>
<keyword evidence="3" id="KW-0649">Protein kinase inhibitor</keyword>
<dbReference type="OrthoDB" id="6373236at2759"/>
<evidence type="ECO:0000256" key="5">
    <source>
        <dbReference type="SAM" id="MobiDB-lite"/>
    </source>
</evidence>
<dbReference type="InterPro" id="IPR044898">
    <property type="entry name" value="CDI_dom_sf"/>
</dbReference>
<comment type="similarity">
    <text evidence="2">Belongs to the CDI family. ICK/KRP subfamily.</text>
</comment>
<reference evidence="7 8" key="1">
    <citation type="journal article" date="2015" name="Proc. Natl. Acad. Sci. U.S.A.">
        <title>The resurrection genome of Boea hygrometrica: A blueprint for survival of dehydration.</title>
        <authorList>
            <person name="Xiao L."/>
            <person name="Yang G."/>
            <person name="Zhang L."/>
            <person name="Yang X."/>
            <person name="Zhao S."/>
            <person name="Ji Z."/>
            <person name="Zhou Q."/>
            <person name="Hu M."/>
            <person name="Wang Y."/>
            <person name="Chen M."/>
            <person name="Xu Y."/>
            <person name="Jin H."/>
            <person name="Xiao X."/>
            <person name="Hu G."/>
            <person name="Bao F."/>
            <person name="Hu Y."/>
            <person name="Wan P."/>
            <person name="Li L."/>
            <person name="Deng X."/>
            <person name="Kuang T."/>
            <person name="Xiang C."/>
            <person name="Zhu J.K."/>
            <person name="Oliver M.J."/>
            <person name="He Y."/>
        </authorList>
    </citation>
    <scope>NUCLEOTIDE SEQUENCE [LARGE SCALE GENOMIC DNA]</scope>
    <source>
        <strain evidence="8">cv. XS01</strain>
    </source>
</reference>
<evidence type="ECO:0000256" key="1">
    <source>
        <dbReference type="ARBA" id="ARBA00004642"/>
    </source>
</evidence>
<keyword evidence="8" id="KW-1185">Reference proteome</keyword>